<evidence type="ECO:0000313" key="2">
    <source>
        <dbReference type="EMBL" id="MPW26397.1"/>
    </source>
</evidence>
<dbReference type="EMBL" id="WHNX01000018">
    <property type="protein sequence ID" value="MPW26397.1"/>
    <property type="molecule type" value="Genomic_DNA"/>
</dbReference>
<comment type="caution">
    <text evidence="2">The sequence shown here is derived from an EMBL/GenBank/DDBJ whole genome shotgun (WGS) entry which is preliminary data.</text>
</comment>
<dbReference type="Proteomes" id="UP000440004">
    <property type="component" value="Unassembled WGS sequence"/>
</dbReference>
<dbReference type="InterPro" id="IPR007119">
    <property type="entry name" value="Phage_tail_spike_N"/>
</dbReference>
<gene>
    <name evidence="2" type="ORF">GC105_11415</name>
</gene>
<dbReference type="InterPro" id="IPR010572">
    <property type="entry name" value="Tail_dom"/>
</dbReference>
<name>A0A6A7KB27_9FIRM</name>
<dbReference type="AlphaFoldDB" id="A0A6A7KB27"/>
<feature type="domain" description="Tail spike" evidence="1">
    <location>
        <begin position="150"/>
        <end position="323"/>
    </location>
</feature>
<reference evidence="2 3" key="1">
    <citation type="submission" date="2019-10" db="EMBL/GenBank/DDBJ databases">
        <title>Alkalibaculum tamaniensis sp.nov., a new alkaliphilic acetogen, isolated on methoxylated aromatics from a mud volcano.</title>
        <authorList>
            <person name="Khomyakova M.A."/>
            <person name="Merkel A.Y."/>
            <person name="Bonch-Osmolovskaya E.A."/>
            <person name="Slobodkin A.I."/>
        </authorList>
    </citation>
    <scope>NUCLEOTIDE SEQUENCE [LARGE SCALE GENOMIC DNA]</scope>
    <source>
        <strain evidence="2 3">M08DMB</strain>
    </source>
</reference>
<proteinExistence type="predicted"/>
<organism evidence="2 3">
    <name type="scientific">Alkalibaculum sporogenes</name>
    <dbReference type="NCBI Taxonomy" id="2655001"/>
    <lineage>
        <taxon>Bacteria</taxon>
        <taxon>Bacillati</taxon>
        <taxon>Bacillota</taxon>
        <taxon>Clostridia</taxon>
        <taxon>Eubacteriales</taxon>
        <taxon>Eubacteriaceae</taxon>
        <taxon>Alkalibaculum</taxon>
    </lineage>
</organism>
<evidence type="ECO:0000259" key="1">
    <source>
        <dbReference type="Pfam" id="PF06605"/>
    </source>
</evidence>
<dbReference type="NCBIfam" id="TIGR01665">
    <property type="entry name" value="put_anti_recept"/>
    <property type="match status" value="1"/>
</dbReference>
<accession>A0A6A7KB27</accession>
<dbReference type="Pfam" id="PF06605">
    <property type="entry name" value="Prophage_tail"/>
    <property type="match status" value="1"/>
</dbReference>
<evidence type="ECO:0000313" key="3">
    <source>
        <dbReference type="Proteomes" id="UP000440004"/>
    </source>
</evidence>
<dbReference type="RefSeq" id="WP_152804863.1">
    <property type="nucleotide sequence ID" value="NZ_WHNX01000018.1"/>
</dbReference>
<sequence>MIKIFNADDKNYSTNGNIAIQPLKCIETKKEGFDGWYVELEIAIDYKEYIAHDNIIVVPTKSKGEQPFRIKNPEINSRGIRFTAHHVAFDSEDYILADIYPQGLNGMALLDWINTRTDNTSPFTVFSDVSNLGTARIVRKTLKDAFLIAQERIGGNFDFDGWTINLLSSIGLDRGETIRYGKNLQGIRVYENWGNVCTKLLAVGPDGIILPEVYLVSEVQYDKPYTKAISFDIPQKEGEELTNEEIILKLREIAIEYIETHQYPEISYEVEANINQSLNIGDIVYCVTKYVTVPTQVQGYVYDVNKKRVTKLVYGNYKRDVKAVFSTIKADIEKAVELGVTLNKVVADQSNLINQLGKLGHVYIDDNEIMVLDALPKEDAQNVLLINLGGIGFSSTGIEGPFTSAWTLNGAFNASFITTGILNASLLKAGMIQSPDGLSYWNLENGEIVLNVSSLKIQAKTVSTQEDIDSTLESAVGLIYADVESLETKITQNTNEIALRVAREELTAKNVWGINLISNDPVKWELIDSFTGQPVEYDELSPPTMQEAERYHLKPVSLIPVEAGRPYTLFSTLRDGQEAPTQMELVFYNIHDEIVYPQEDSSVNLFFNNSYIMYYEGEVMSYNSSYPATFVVPDDVVKMDITIIQRATGISYPIWDRAILNPEEISDSLLKLEIGYTSTDWIIAIDDVEGNHNLETRVEGEEPIDPEVGQLWLDSLNGADLNKWNGENWITIGWGNSENVLEKISAQEASLRVLEDSVNIKISSLEEGQEKVDTYFNFRESGMNIGKSDSPLNINISNQQMDFIDNGQAVAYINGQKMYITSANITNDLIIGVHQIERYNDEITFIKYVGLQTGGVG</sequence>
<protein>
    <recommendedName>
        <fullName evidence="1">Tail spike domain-containing protein</fullName>
    </recommendedName>
</protein>
<keyword evidence="3" id="KW-1185">Reference proteome</keyword>